<feature type="transmembrane region" description="Helical" evidence="2">
    <location>
        <begin position="83"/>
        <end position="100"/>
    </location>
</feature>
<protein>
    <submittedName>
        <fullName evidence="3">Uncharacterized protein</fullName>
    </submittedName>
</protein>
<keyword evidence="2" id="KW-1133">Transmembrane helix</keyword>
<name>A0A9Y1BK19_9ARCH</name>
<evidence type="ECO:0000256" key="2">
    <source>
        <dbReference type="SAM" id="Phobius"/>
    </source>
</evidence>
<feature type="compositionally biased region" description="Acidic residues" evidence="1">
    <location>
        <begin position="325"/>
        <end position="344"/>
    </location>
</feature>
<feature type="region of interest" description="Disordered" evidence="1">
    <location>
        <begin position="323"/>
        <end position="344"/>
    </location>
</feature>
<dbReference type="Proteomes" id="UP001201020">
    <property type="component" value="Chromosome"/>
</dbReference>
<reference evidence="3" key="1">
    <citation type="journal article" date="2022" name="Nat. Microbiol.">
        <title>Unique mobile elements and scalable gene flow at the prokaryote-eukaryote boundary revealed by circularized Asgard archaea genomes.</title>
        <authorList>
            <person name="Wu F."/>
            <person name="Speth D.R."/>
            <person name="Philosof A."/>
            <person name="Cremiere A."/>
            <person name="Narayanan A."/>
            <person name="Barco R.A."/>
            <person name="Connon S.A."/>
            <person name="Amend J.P."/>
            <person name="Antoshechkin I.A."/>
            <person name="Orphan V.J."/>
        </authorList>
    </citation>
    <scope>NUCLEOTIDE SEQUENCE</scope>
    <source>
        <strain evidence="3">PM71</strain>
    </source>
</reference>
<accession>A0A9Y1BK19</accession>
<dbReference type="EMBL" id="CP084166">
    <property type="protein sequence ID" value="UJG40488.1"/>
    <property type="molecule type" value="Genomic_DNA"/>
</dbReference>
<keyword evidence="2" id="KW-0812">Transmembrane</keyword>
<gene>
    <name evidence="3" type="ORF">K9W45_11705</name>
</gene>
<feature type="transmembrane region" description="Helical" evidence="2">
    <location>
        <begin position="60"/>
        <end position="77"/>
    </location>
</feature>
<proteinExistence type="predicted"/>
<keyword evidence="2" id="KW-0472">Membrane</keyword>
<evidence type="ECO:0000256" key="1">
    <source>
        <dbReference type="SAM" id="MobiDB-lite"/>
    </source>
</evidence>
<sequence>MSFDGEIKENCAFHIHNESTEKCTECKLAICDLDQHYNMKQERICPICANRYNAKKTLRLFNYGLYAIIIVVSVILLALRFPISYLFIPLLLLMVAPYIFRPYLLKLYFKDLEPQQVVIPLLKYFEISGNIQYYNLFLKNIKAIPEEDLTKHREVIIKHTIPAIAFNFSKLDENWEDELSDALKIEKGEFREYLTKKYKKIIIQTAVHGTQPNISKFMFFIAEETKDDDFLKEYIQEICSDEIAKLSDKELNTIYKDLLEELYLFEEQFYEICDKLKLTEEKEKIQNLVKRFVPPPVPKNQIEALLPPEQLIQKRLTEDEKIEMIDEDKEEQIEEVPFEEEKEE</sequence>
<dbReference type="AlphaFoldDB" id="A0A9Y1BK19"/>
<evidence type="ECO:0000313" key="3">
    <source>
        <dbReference type="EMBL" id="UJG40488.1"/>
    </source>
</evidence>
<organism evidence="3">
    <name type="scientific">Candidatus Heimdallarchaeum aukensis</name>
    <dbReference type="NCBI Taxonomy" id="2876573"/>
    <lineage>
        <taxon>Archaea</taxon>
        <taxon>Promethearchaeati</taxon>
        <taxon>Candidatus Heimdallarchaeota</taxon>
        <taxon>Candidatus Heimdallarchaeia (ex Rinke et al. 2021) (nom. nud.)</taxon>
        <taxon>Candidatus Heimdallarchaeales</taxon>
        <taxon>Candidatus Heimdallarchaeaceae</taxon>
        <taxon>Candidatus Heimdallarchaeum</taxon>
    </lineage>
</organism>